<proteinExistence type="predicted"/>
<dbReference type="AlphaFoldDB" id="E4XIN6"/>
<organism evidence="1">
    <name type="scientific">Oikopleura dioica</name>
    <name type="common">Tunicate</name>
    <dbReference type="NCBI Taxonomy" id="34765"/>
    <lineage>
        <taxon>Eukaryota</taxon>
        <taxon>Metazoa</taxon>
        <taxon>Chordata</taxon>
        <taxon>Tunicata</taxon>
        <taxon>Appendicularia</taxon>
        <taxon>Copelata</taxon>
        <taxon>Oikopleuridae</taxon>
        <taxon>Oikopleura</taxon>
    </lineage>
</organism>
<protein>
    <submittedName>
        <fullName evidence="1">Uncharacterized protein</fullName>
    </submittedName>
</protein>
<name>E4XIN6_OIKDI</name>
<reference evidence="1" key="1">
    <citation type="journal article" date="2010" name="Science">
        <title>Plasticity of animal genome architecture unmasked by rapid evolution of a pelagic tunicate.</title>
        <authorList>
            <person name="Denoeud F."/>
            <person name="Henriet S."/>
            <person name="Mungpakdee S."/>
            <person name="Aury J.M."/>
            <person name="Da Silva C."/>
            <person name="Brinkmann H."/>
            <person name="Mikhaleva J."/>
            <person name="Olsen L.C."/>
            <person name="Jubin C."/>
            <person name="Canestro C."/>
            <person name="Bouquet J.M."/>
            <person name="Danks G."/>
            <person name="Poulain J."/>
            <person name="Campsteijn C."/>
            <person name="Adamski M."/>
            <person name="Cross I."/>
            <person name="Yadetie F."/>
            <person name="Muffato M."/>
            <person name="Louis A."/>
            <person name="Butcher S."/>
            <person name="Tsagkogeorga G."/>
            <person name="Konrad A."/>
            <person name="Singh S."/>
            <person name="Jensen M.F."/>
            <person name="Cong E.H."/>
            <person name="Eikeseth-Otteraa H."/>
            <person name="Noel B."/>
            <person name="Anthouard V."/>
            <person name="Porcel B.M."/>
            <person name="Kachouri-Lafond R."/>
            <person name="Nishino A."/>
            <person name="Ugolini M."/>
            <person name="Chourrout P."/>
            <person name="Nishida H."/>
            <person name="Aasland R."/>
            <person name="Huzurbazar S."/>
            <person name="Westhof E."/>
            <person name="Delsuc F."/>
            <person name="Lehrach H."/>
            <person name="Reinhardt R."/>
            <person name="Weissenbach J."/>
            <person name="Roy S.W."/>
            <person name="Artiguenave F."/>
            <person name="Postlethwait J.H."/>
            <person name="Manak J.R."/>
            <person name="Thompson E.M."/>
            <person name="Jaillon O."/>
            <person name="Du Pasquier L."/>
            <person name="Boudinot P."/>
            <person name="Liberles D.A."/>
            <person name="Volff J.N."/>
            <person name="Philippe H."/>
            <person name="Lenhard B."/>
            <person name="Roest Crollius H."/>
            <person name="Wincker P."/>
            <person name="Chourrout D."/>
        </authorList>
    </citation>
    <scope>NUCLEOTIDE SEQUENCE [LARGE SCALE GENOMIC DNA]</scope>
</reference>
<evidence type="ECO:0000313" key="1">
    <source>
        <dbReference type="EMBL" id="CBY10437.1"/>
    </source>
</evidence>
<evidence type="ECO:0000313" key="2">
    <source>
        <dbReference type="Proteomes" id="UP000001307"/>
    </source>
</evidence>
<gene>
    <name evidence="1" type="ORF">GSOID_T00012460001</name>
</gene>
<sequence length="326" mass="36434">MRGAGRLALRENTKCVCGFVSAIEGPHKWSDSTDWRLSIKLTWFSRQSEDELFIAEHVFIWIWTSGTSDSFQFELIPAIRPGDFVVALPCLLKPTADGFVVQMSARQAAKRVILVTPSDRAGSWETFRPLSSVNKEKNLQLYKLIKSEIKSSVEELKNTPAALISSLTDSSESEVFGLIMSVALVGKQQEGIEIILTIFVEDSESWSDIPRDYLRGQKISLLGDDLAQFFPSSFLNYRQILLKSSAALSAIAQYVQPGKFISLTGSQLTQPFEFIRPSENCNIDNEKIFCSDLSKPNQSLMVLDETCPAGIKLLQKLRKADRPAKN</sequence>
<dbReference type="Proteomes" id="UP000001307">
    <property type="component" value="Unassembled WGS sequence"/>
</dbReference>
<keyword evidence="2" id="KW-1185">Reference proteome</keyword>
<dbReference type="OrthoDB" id="10414536at2759"/>
<accession>E4XIN6</accession>
<dbReference type="InParanoid" id="E4XIN6"/>
<dbReference type="EMBL" id="FN653055">
    <property type="protein sequence ID" value="CBY10437.1"/>
    <property type="molecule type" value="Genomic_DNA"/>
</dbReference>